<gene>
    <name evidence="12" type="ORF">C7419_1011561</name>
</gene>
<dbReference type="EMBL" id="QGGT01000001">
    <property type="protein sequence ID" value="PWK37678.1"/>
    <property type="molecule type" value="Genomic_DNA"/>
</dbReference>
<evidence type="ECO:0000256" key="2">
    <source>
        <dbReference type="ARBA" id="ARBA00022801"/>
    </source>
</evidence>
<evidence type="ECO:0000256" key="4">
    <source>
        <dbReference type="ARBA" id="ARBA00022840"/>
    </source>
</evidence>
<dbReference type="GO" id="GO:0009338">
    <property type="term" value="C:exodeoxyribonuclease V complex"/>
    <property type="evidence" value="ECO:0007669"/>
    <property type="project" value="TreeGrafter"/>
</dbReference>
<dbReference type="Gene3D" id="3.40.50.300">
    <property type="entry name" value="P-loop containing nucleotide triphosphate hydrolases"/>
    <property type="match status" value="4"/>
</dbReference>
<dbReference type="PANTHER" id="PTHR11070">
    <property type="entry name" value="UVRD / RECB / PCRA DNA HELICASE FAMILY MEMBER"/>
    <property type="match status" value="1"/>
</dbReference>
<dbReference type="EC" id="5.6.2.4" evidence="7"/>
<evidence type="ECO:0000259" key="11">
    <source>
        <dbReference type="PROSITE" id="PS51217"/>
    </source>
</evidence>
<keyword evidence="13" id="KW-1185">Reference proteome</keyword>
<evidence type="ECO:0000256" key="3">
    <source>
        <dbReference type="ARBA" id="ARBA00022806"/>
    </source>
</evidence>
<dbReference type="GO" id="GO:0016787">
    <property type="term" value="F:hydrolase activity"/>
    <property type="evidence" value="ECO:0007669"/>
    <property type="project" value="UniProtKB-UniRule"/>
</dbReference>
<protein>
    <recommendedName>
        <fullName evidence="7">DNA 3'-5' helicase</fullName>
        <ecNumber evidence="7">5.6.2.4</ecNumber>
    </recommendedName>
</protein>
<dbReference type="Proteomes" id="UP000245754">
    <property type="component" value="Unassembled WGS sequence"/>
</dbReference>
<sequence length="1136" mass="122623">MTTAMRRMLPDDAARRVAMAVHDRSLLVEAGAGSGKTAVMAGRIVMLLAQGIAPRRIAAVTFTELAASELVIRVREFVTMLLEHPAHPPAEMRAALPDGLDDVQLGYLRTANHAIDEMTCSTIHGFCQRLIKPYPVEADLDPGATLMDGGQGDLAFQEIADAWLREALDTHDGLLAELAMREPEPTLALVDRVLGLLRQHRHATARPGKPLGPVGASFLQASGAFAAFLRECADAAEPDTVELAHCFEQMAAAVRAPLAALRDGQANGRGYADLVALLFTRAGPALITSGGAFRKYQKKTKWREAARRAGISQADADRLGEAAQGHYALCCVTWDALAAEVACHVLAELVTLLRPVADRFRAYKRAAGLLDFDDLIHAARDLLRDHEPVRQALAARYTHVLVDEFQDTDPLQSEIFWRLCGDPAPGAEADDWARYRIRPGALFLVGDPKQAIYRFRGADVAAFVAARSALAAQHADSVVSISTNFRSQAPILDYVNERFAGLLSEEAGQPGFSALEPFHQSSDDTPCVVALDVPVPAGGKAEQQRDAEADAVADLCARLIGSHMLTDRKTGATRRCRAGDIALLAPTGSDLWRYEEALERRGVPVATQAGKGLYRRQEIQDLIALTRVLADPADTLALGALLRGPLVGLADETLLDIVDALPRPAGTPAALPRLTLMTEVKDIVDPLARDVLERLQSLRRKANATTPHDLLAQAVDVLHVRPVLLQRHGGRAERALANVDLYLNMARAYAVRGLRAFSLAMTAAWTDESRAPEGRPDAQEEAVALYTIHAAKGLEWPIVLPINTMTQARAAEGTLIERTTHCIHCTVFGVAPSGLEAACKAEQAEVERERIRLWYVAMTRARDLLVLPRLDVQIKDNAWMSLPRLPLHELPALDVSHLPDDPGLPVAQAANTQTRDAFAEEADRITRAHRGLHWNAPSRGEDIGAPTWIRPTADPVAPSLDEWPSDPGAASVQGGRERGLLIHKLLEEVLNGEVADDPAALEMRAAALIGMMGLVSHDDPLRGVSASEIAASVVRTLALPDIVAIRPGLVAEYPLLSVTTSPGAELVTAGVADAIAFDADGMAQVVVDWKSDVNPSMDARSHYREQVGHYLAMTGAPRGLIVFVTTGKVMEVSRIA</sequence>
<dbReference type="SUPFAM" id="SSF52540">
    <property type="entry name" value="P-loop containing nucleoside triphosphate hydrolases"/>
    <property type="match status" value="1"/>
</dbReference>
<evidence type="ECO:0000256" key="6">
    <source>
        <dbReference type="ARBA" id="ARBA00034617"/>
    </source>
</evidence>
<evidence type="ECO:0000256" key="5">
    <source>
        <dbReference type="ARBA" id="ARBA00023235"/>
    </source>
</evidence>
<evidence type="ECO:0000256" key="1">
    <source>
        <dbReference type="ARBA" id="ARBA00022741"/>
    </source>
</evidence>
<keyword evidence="1 9" id="KW-0547">Nucleotide-binding</keyword>
<dbReference type="Pfam" id="PF13361">
    <property type="entry name" value="UvrD_C"/>
    <property type="match status" value="2"/>
</dbReference>
<evidence type="ECO:0000313" key="12">
    <source>
        <dbReference type="EMBL" id="PWK37678.1"/>
    </source>
</evidence>
<keyword evidence="3 9" id="KW-0347">Helicase</keyword>
<keyword evidence="4 9" id="KW-0067">ATP-binding</keyword>
<dbReference type="AlphaFoldDB" id="A0A316F1S2"/>
<keyword evidence="2 9" id="KW-0378">Hydrolase</keyword>
<dbReference type="InterPro" id="IPR027417">
    <property type="entry name" value="P-loop_NTPase"/>
</dbReference>
<feature type="binding site" evidence="9">
    <location>
        <begin position="30"/>
        <end position="37"/>
    </location>
    <ligand>
        <name>ATP</name>
        <dbReference type="ChEBI" id="CHEBI:30616"/>
    </ligand>
</feature>
<evidence type="ECO:0000259" key="10">
    <source>
        <dbReference type="PROSITE" id="PS51198"/>
    </source>
</evidence>
<evidence type="ECO:0000256" key="8">
    <source>
        <dbReference type="ARBA" id="ARBA00048988"/>
    </source>
</evidence>
<organism evidence="12 13">
    <name type="scientific">Cupriavidus plantarum</name>
    <dbReference type="NCBI Taxonomy" id="942865"/>
    <lineage>
        <taxon>Bacteria</taxon>
        <taxon>Pseudomonadati</taxon>
        <taxon>Pseudomonadota</taxon>
        <taxon>Betaproteobacteria</taxon>
        <taxon>Burkholderiales</taxon>
        <taxon>Burkholderiaceae</taxon>
        <taxon>Cupriavidus</taxon>
    </lineage>
</organism>
<evidence type="ECO:0000256" key="9">
    <source>
        <dbReference type="PROSITE-ProRule" id="PRU00560"/>
    </source>
</evidence>
<feature type="domain" description="UvrD-like helicase ATP-binding" evidence="10">
    <location>
        <begin position="9"/>
        <end position="488"/>
    </location>
</feature>
<dbReference type="Pfam" id="PF00580">
    <property type="entry name" value="UvrD-helicase"/>
    <property type="match status" value="1"/>
</dbReference>
<comment type="caution">
    <text evidence="12">The sequence shown here is derived from an EMBL/GenBank/DDBJ whole genome shotgun (WGS) entry which is preliminary data.</text>
</comment>
<evidence type="ECO:0000313" key="13">
    <source>
        <dbReference type="Proteomes" id="UP000245754"/>
    </source>
</evidence>
<dbReference type="InterPro" id="IPR014016">
    <property type="entry name" value="UvrD-like_ATP-bd"/>
</dbReference>
<comment type="catalytic activity">
    <reaction evidence="8">
        <text>ATP + H2O = ADP + phosphate + H(+)</text>
        <dbReference type="Rhea" id="RHEA:13065"/>
        <dbReference type="ChEBI" id="CHEBI:15377"/>
        <dbReference type="ChEBI" id="CHEBI:15378"/>
        <dbReference type="ChEBI" id="CHEBI:30616"/>
        <dbReference type="ChEBI" id="CHEBI:43474"/>
        <dbReference type="ChEBI" id="CHEBI:456216"/>
        <dbReference type="EC" id="5.6.2.4"/>
    </reaction>
</comment>
<dbReference type="GO" id="GO:0000725">
    <property type="term" value="P:recombinational repair"/>
    <property type="evidence" value="ECO:0007669"/>
    <property type="project" value="TreeGrafter"/>
</dbReference>
<dbReference type="PANTHER" id="PTHR11070:SF23">
    <property type="entry name" value="RECBCD ENZYME SUBUNIT RECB"/>
    <property type="match status" value="1"/>
</dbReference>
<comment type="catalytic activity">
    <reaction evidence="6">
        <text>Couples ATP hydrolysis with the unwinding of duplex DNA by translocating in the 3'-5' direction.</text>
        <dbReference type="EC" id="5.6.2.4"/>
    </reaction>
</comment>
<dbReference type="Gene3D" id="1.10.486.10">
    <property type="entry name" value="PCRA, domain 4"/>
    <property type="match status" value="1"/>
</dbReference>
<name>A0A316F1S2_9BURK</name>
<dbReference type="GO" id="GO:0003677">
    <property type="term" value="F:DNA binding"/>
    <property type="evidence" value="ECO:0007669"/>
    <property type="project" value="InterPro"/>
</dbReference>
<keyword evidence="5" id="KW-0413">Isomerase</keyword>
<reference evidence="12 13" key="1">
    <citation type="submission" date="2018-05" db="EMBL/GenBank/DDBJ databases">
        <title>Genomic Encyclopedia of Type Strains, Phase IV (KMG-V): Genome sequencing to study the core and pangenomes of soil and plant-associated prokaryotes.</title>
        <authorList>
            <person name="Whitman W."/>
        </authorList>
    </citation>
    <scope>NUCLEOTIDE SEQUENCE [LARGE SCALE GENOMIC DNA]</scope>
    <source>
        <strain evidence="12 13">SLV-132</strain>
    </source>
</reference>
<dbReference type="InterPro" id="IPR000212">
    <property type="entry name" value="DNA_helicase_UvrD/REP"/>
</dbReference>
<dbReference type="GO" id="GO:0005524">
    <property type="term" value="F:ATP binding"/>
    <property type="evidence" value="ECO:0007669"/>
    <property type="project" value="UniProtKB-UniRule"/>
</dbReference>
<dbReference type="InterPro" id="IPR014017">
    <property type="entry name" value="DNA_helicase_UvrD-like_C"/>
</dbReference>
<dbReference type="GO" id="GO:0043138">
    <property type="term" value="F:3'-5' DNA helicase activity"/>
    <property type="evidence" value="ECO:0007669"/>
    <property type="project" value="UniProtKB-EC"/>
</dbReference>
<proteinExistence type="predicted"/>
<dbReference type="PROSITE" id="PS51217">
    <property type="entry name" value="UVRD_HELICASE_CTER"/>
    <property type="match status" value="1"/>
</dbReference>
<feature type="domain" description="UvrD-like helicase C-terminal" evidence="11">
    <location>
        <begin position="494"/>
        <end position="793"/>
    </location>
</feature>
<accession>A0A316F1S2</accession>
<evidence type="ECO:0000256" key="7">
    <source>
        <dbReference type="ARBA" id="ARBA00034808"/>
    </source>
</evidence>
<dbReference type="PROSITE" id="PS51198">
    <property type="entry name" value="UVRD_HELICASE_ATP_BIND"/>
    <property type="match status" value="1"/>
</dbReference>
<dbReference type="GO" id="GO:0005829">
    <property type="term" value="C:cytosol"/>
    <property type="evidence" value="ECO:0007669"/>
    <property type="project" value="TreeGrafter"/>
</dbReference>